<dbReference type="OrthoDB" id="9784036at2"/>
<dbReference type="Pfam" id="PF00756">
    <property type="entry name" value="Esterase"/>
    <property type="match status" value="1"/>
</dbReference>
<evidence type="ECO:0000313" key="2">
    <source>
        <dbReference type="EMBL" id="EOS56163.1"/>
    </source>
</evidence>
<dbReference type="EMBL" id="ASSZ01000020">
    <property type="protein sequence ID" value="EOS56163.1"/>
    <property type="molecule type" value="Genomic_DNA"/>
</dbReference>
<dbReference type="InterPro" id="IPR054604">
    <property type="entry name" value="SbsC_Big-like"/>
</dbReference>
<name>R9LC47_9BACL</name>
<comment type="caution">
    <text evidence="2">The sequence shown here is derived from an EMBL/GenBank/DDBJ whole genome shotgun (WGS) entry which is preliminary data.</text>
</comment>
<dbReference type="Proteomes" id="UP000019598">
    <property type="component" value="Unassembled WGS sequence"/>
</dbReference>
<sequence>MGAEIVTLANVYSRFLGNAREVYVYLPPSYEEAEHRRYPVLYAQDGQHMFASDSKGDSWEMHLTAERLSREGRMEEVIIVAVSSIEDQRGSEYFHDHPGVREAFHTTCKGDLYERFLIEELKPMIDAKFRTLTDREHTAIIGSSAGGLVSYHIAFRRPDIFGQVAILSPFLVHAVVNEPRDHMNHLEPVREQKIYHSFPVKPPALRVWVDIGGAEGLIMPRHVRAFVDELIQSGFAPGEDLMFLLDEAAGHSQAAWARRLHSPLLYLFGEIGRPRSIRLDGRRQVGLQGHRVWLYPQVTCDTGFEMSLLQADYTVDCPEVLTVGPDGLIVPQAEGKADVTVSFGGLTALTSIEVIPDLSEHVQVEISVTVPPSTPADARIHAGFEIPKVRDGFYQGSFLLPRDLVFDVKVSRGFGFHERRATSRRFDTSEPVRLHFIVEEWEDDPTA</sequence>
<dbReference type="InterPro" id="IPR029058">
    <property type="entry name" value="AB_hydrolase_fold"/>
</dbReference>
<dbReference type="STRING" id="1235795.C812_02227"/>
<dbReference type="InterPro" id="IPR000801">
    <property type="entry name" value="Esterase-like"/>
</dbReference>
<feature type="domain" description="Surface layer protein bacterial Ig-like" evidence="1">
    <location>
        <begin position="311"/>
        <end position="354"/>
    </location>
</feature>
<dbReference type="GeneID" id="43345233"/>
<accession>R9LC47</accession>
<dbReference type="Pfam" id="PF22359">
    <property type="entry name" value="Big-like"/>
    <property type="match status" value="1"/>
</dbReference>
<dbReference type="InterPro" id="IPR050583">
    <property type="entry name" value="Mycobacterial_A85_antigen"/>
</dbReference>
<dbReference type="PANTHER" id="PTHR48098">
    <property type="entry name" value="ENTEROCHELIN ESTERASE-RELATED"/>
    <property type="match status" value="1"/>
</dbReference>
<gene>
    <name evidence="2" type="ORF">C812_02227</name>
</gene>
<protein>
    <recommendedName>
        <fullName evidence="1">Surface layer protein bacterial Ig-like domain-containing protein</fullName>
    </recommendedName>
</protein>
<dbReference type="RefSeq" id="WP_016312712.1">
    <property type="nucleotide sequence ID" value="NZ_KE159653.1"/>
</dbReference>
<proteinExistence type="predicted"/>
<dbReference type="PANTHER" id="PTHR48098:SF6">
    <property type="entry name" value="FERRI-BACILLIBACTIN ESTERASE BESA"/>
    <property type="match status" value="1"/>
</dbReference>
<dbReference type="SUPFAM" id="SSF53474">
    <property type="entry name" value="alpha/beta-Hydrolases"/>
    <property type="match status" value="1"/>
</dbReference>
<dbReference type="HOGENOM" id="CLU_048992_0_0_9"/>
<dbReference type="PATRIC" id="fig|1235795.3.peg.2194"/>
<evidence type="ECO:0000313" key="3">
    <source>
        <dbReference type="Proteomes" id="UP000019598"/>
    </source>
</evidence>
<dbReference type="Gene3D" id="3.40.50.1820">
    <property type="entry name" value="alpha/beta hydrolase"/>
    <property type="match status" value="1"/>
</dbReference>
<organism evidence="2 3">
    <name type="scientific">Paenibacillus barengoltzii G22</name>
    <dbReference type="NCBI Taxonomy" id="1235795"/>
    <lineage>
        <taxon>Bacteria</taxon>
        <taxon>Bacillati</taxon>
        <taxon>Bacillota</taxon>
        <taxon>Bacilli</taxon>
        <taxon>Bacillales</taxon>
        <taxon>Paenibacillaceae</taxon>
        <taxon>Paenibacillus</taxon>
    </lineage>
</organism>
<reference evidence="2 3" key="1">
    <citation type="submission" date="2013-04" db="EMBL/GenBank/DDBJ databases">
        <title>The Genome Sequence of Paenibacillus barengoltzii G22.</title>
        <authorList>
            <consortium name="The Broad Institute Genomics Platform"/>
            <consortium name="The Broad Institute Genome Sequencing Center for Infectious Disease"/>
            <person name="Earl A."/>
            <person name="Xavier R."/>
            <person name="Elson C."/>
            <person name="Duck W."/>
            <person name="Walker B."/>
            <person name="Young S."/>
            <person name="Zeng Q."/>
            <person name="Gargeya S."/>
            <person name="Fitzgerald M."/>
            <person name="Haas B."/>
            <person name="Abouelleil A."/>
            <person name="Allen A.W."/>
            <person name="Alvarado L."/>
            <person name="Arachchi H.M."/>
            <person name="Berlin A.M."/>
            <person name="Chapman S.B."/>
            <person name="Gainer-Dewar J."/>
            <person name="Goldberg J."/>
            <person name="Griggs A."/>
            <person name="Gujja S."/>
            <person name="Hansen M."/>
            <person name="Howarth C."/>
            <person name="Imamovic A."/>
            <person name="Ireland A."/>
            <person name="Larimer J."/>
            <person name="McCowan C."/>
            <person name="Murphy C."/>
            <person name="Pearson M."/>
            <person name="Poon T.W."/>
            <person name="Priest M."/>
            <person name="Roberts A."/>
            <person name="Saif S."/>
            <person name="Shea T."/>
            <person name="Sisk P."/>
            <person name="Sykes S."/>
            <person name="Wortman J."/>
            <person name="Nusbaum C."/>
            <person name="Birren B."/>
        </authorList>
    </citation>
    <scope>NUCLEOTIDE SEQUENCE [LARGE SCALE GENOMIC DNA]</scope>
    <source>
        <strain evidence="2 3">G22</strain>
    </source>
</reference>
<evidence type="ECO:0000259" key="1">
    <source>
        <dbReference type="Pfam" id="PF22359"/>
    </source>
</evidence>
<dbReference type="AlphaFoldDB" id="R9LC47"/>